<evidence type="ECO:0000259" key="2">
    <source>
        <dbReference type="Pfam" id="PF05183"/>
    </source>
</evidence>
<proteinExistence type="inferred from homology"/>
<feature type="domain" description="RDRP core" evidence="2">
    <location>
        <begin position="2"/>
        <end position="56"/>
    </location>
</feature>
<evidence type="ECO:0000313" key="4">
    <source>
        <dbReference type="Proteomes" id="UP001418222"/>
    </source>
</evidence>
<sequence>MLNITSYSKYLPGYLNREIISLLSSLGVEDAVFGMMQSDQISLLDNMLINREAALALYYSISVLE</sequence>
<accession>A0AAP0BZN6</accession>
<comment type="function">
    <text evidence="1">Probably involved in the RNA silencing pathway and required for the generation of small interfering RNAs (siRNAs).</text>
</comment>
<reference evidence="3 4" key="1">
    <citation type="journal article" date="2022" name="Nat. Plants">
        <title>Genomes of leafy and leafless Platanthera orchids illuminate the evolution of mycoheterotrophy.</title>
        <authorList>
            <person name="Li M.H."/>
            <person name="Liu K.W."/>
            <person name="Li Z."/>
            <person name="Lu H.C."/>
            <person name="Ye Q.L."/>
            <person name="Zhang D."/>
            <person name="Wang J.Y."/>
            <person name="Li Y.F."/>
            <person name="Zhong Z.M."/>
            <person name="Liu X."/>
            <person name="Yu X."/>
            <person name="Liu D.K."/>
            <person name="Tu X.D."/>
            <person name="Liu B."/>
            <person name="Hao Y."/>
            <person name="Liao X.Y."/>
            <person name="Jiang Y.T."/>
            <person name="Sun W.H."/>
            <person name="Chen J."/>
            <person name="Chen Y.Q."/>
            <person name="Ai Y."/>
            <person name="Zhai J.W."/>
            <person name="Wu S.S."/>
            <person name="Zhou Z."/>
            <person name="Hsiao Y.Y."/>
            <person name="Wu W.L."/>
            <person name="Chen Y.Y."/>
            <person name="Lin Y.F."/>
            <person name="Hsu J.L."/>
            <person name="Li C.Y."/>
            <person name="Wang Z.W."/>
            <person name="Zhao X."/>
            <person name="Zhong W.Y."/>
            <person name="Ma X.K."/>
            <person name="Ma L."/>
            <person name="Huang J."/>
            <person name="Chen G.Z."/>
            <person name="Huang M.Z."/>
            <person name="Huang L."/>
            <person name="Peng D.H."/>
            <person name="Luo Y.B."/>
            <person name="Zou S.Q."/>
            <person name="Chen S.P."/>
            <person name="Lan S."/>
            <person name="Tsai W.C."/>
            <person name="Van de Peer Y."/>
            <person name="Liu Z.J."/>
        </authorList>
    </citation>
    <scope>NUCLEOTIDE SEQUENCE [LARGE SCALE GENOMIC DNA]</scope>
    <source>
        <strain evidence="3">Lor287</strain>
    </source>
</reference>
<dbReference type="EMBL" id="JBBWWQ010000002">
    <property type="protein sequence ID" value="KAK8954062.1"/>
    <property type="molecule type" value="Genomic_DNA"/>
</dbReference>
<evidence type="ECO:0000256" key="1">
    <source>
        <dbReference type="RuleBase" id="RU363098"/>
    </source>
</evidence>
<dbReference type="AlphaFoldDB" id="A0AAP0BZN6"/>
<protein>
    <recommendedName>
        <fullName evidence="1">RNA-dependent RNA polymerase</fullName>
        <ecNumber evidence="1">2.7.7.48</ecNumber>
    </recommendedName>
</protein>
<dbReference type="Proteomes" id="UP001418222">
    <property type="component" value="Unassembled WGS sequence"/>
</dbReference>
<keyword evidence="1" id="KW-0943">RNA-mediated gene silencing</keyword>
<keyword evidence="1" id="KW-0808">Transferase</keyword>
<keyword evidence="1 3" id="KW-0696">RNA-directed RNA polymerase</keyword>
<dbReference type="EC" id="2.7.7.48" evidence="1"/>
<dbReference type="GO" id="GO:0003968">
    <property type="term" value="F:RNA-directed RNA polymerase activity"/>
    <property type="evidence" value="ECO:0007669"/>
    <property type="project" value="UniProtKB-KW"/>
</dbReference>
<dbReference type="GO" id="GO:0031047">
    <property type="term" value="P:regulatory ncRNA-mediated gene silencing"/>
    <property type="evidence" value="ECO:0007669"/>
    <property type="project" value="UniProtKB-KW"/>
</dbReference>
<dbReference type="GO" id="GO:0003723">
    <property type="term" value="F:RNA binding"/>
    <property type="evidence" value="ECO:0007669"/>
    <property type="project" value="UniProtKB-KW"/>
</dbReference>
<keyword evidence="4" id="KW-1185">Reference proteome</keyword>
<dbReference type="InterPro" id="IPR057596">
    <property type="entry name" value="RDRP_core"/>
</dbReference>
<comment type="similarity">
    <text evidence="1">Belongs to the RdRP family.</text>
</comment>
<dbReference type="Pfam" id="PF05183">
    <property type="entry name" value="RdRP"/>
    <property type="match status" value="1"/>
</dbReference>
<comment type="caution">
    <text evidence="3">The sequence shown here is derived from an EMBL/GenBank/DDBJ whole genome shotgun (WGS) entry which is preliminary data.</text>
</comment>
<comment type="catalytic activity">
    <reaction evidence="1">
        <text>RNA(n) + a ribonucleoside 5'-triphosphate = RNA(n+1) + diphosphate</text>
        <dbReference type="Rhea" id="RHEA:21248"/>
        <dbReference type="Rhea" id="RHEA-COMP:14527"/>
        <dbReference type="Rhea" id="RHEA-COMP:17342"/>
        <dbReference type="ChEBI" id="CHEBI:33019"/>
        <dbReference type="ChEBI" id="CHEBI:61557"/>
        <dbReference type="ChEBI" id="CHEBI:140395"/>
        <dbReference type="EC" id="2.7.7.48"/>
    </reaction>
</comment>
<keyword evidence="1" id="KW-0548">Nucleotidyltransferase</keyword>
<keyword evidence="1" id="KW-0694">RNA-binding</keyword>
<organism evidence="3 4">
    <name type="scientific">Platanthera zijinensis</name>
    <dbReference type="NCBI Taxonomy" id="2320716"/>
    <lineage>
        <taxon>Eukaryota</taxon>
        <taxon>Viridiplantae</taxon>
        <taxon>Streptophyta</taxon>
        <taxon>Embryophyta</taxon>
        <taxon>Tracheophyta</taxon>
        <taxon>Spermatophyta</taxon>
        <taxon>Magnoliopsida</taxon>
        <taxon>Liliopsida</taxon>
        <taxon>Asparagales</taxon>
        <taxon>Orchidaceae</taxon>
        <taxon>Orchidoideae</taxon>
        <taxon>Orchideae</taxon>
        <taxon>Orchidinae</taxon>
        <taxon>Platanthera</taxon>
    </lineage>
</organism>
<name>A0AAP0BZN6_9ASPA</name>
<evidence type="ECO:0000313" key="3">
    <source>
        <dbReference type="EMBL" id="KAK8954062.1"/>
    </source>
</evidence>
<gene>
    <name evidence="3" type="primary">RDR2</name>
    <name evidence="3" type="ORF">KSP39_PZI002230</name>
</gene>